<dbReference type="GO" id="GO:0008360">
    <property type="term" value="P:regulation of cell shape"/>
    <property type="evidence" value="ECO:0007669"/>
    <property type="project" value="UniProtKB-KW"/>
</dbReference>
<dbReference type="NCBIfam" id="TIGR00179">
    <property type="entry name" value="murB"/>
    <property type="match status" value="1"/>
</dbReference>
<evidence type="ECO:0000313" key="23">
    <source>
        <dbReference type="Proteomes" id="UP000255129"/>
    </source>
</evidence>
<evidence type="ECO:0000313" key="22">
    <source>
        <dbReference type="EMBL" id="SUC37232.1"/>
    </source>
</evidence>
<evidence type="ECO:0000259" key="21">
    <source>
        <dbReference type="PROSITE" id="PS51387"/>
    </source>
</evidence>
<dbReference type="Proteomes" id="UP000255129">
    <property type="component" value="Unassembled WGS sequence"/>
</dbReference>
<evidence type="ECO:0000256" key="7">
    <source>
        <dbReference type="ARBA" id="ARBA00015188"/>
    </source>
</evidence>
<proteinExistence type="inferred from homology"/>
<evidence type="ECO:0000256" key="19">
    <source>
        <dbReference type="ARBA" id="ARBA00048914"/>
    </source>
</evidence>
<dbReference type="InterPro" id="IPR036635">
    <property type="entry name" value="MurB_C_sf"/>
</dbReference>
<name>A0A379G8K8_9GAMM</name>
<dbReference type="InterPro" id="IPR016167">
    <property type="entry name" value="FAD-bd_PCMH_sub1"/>
</dbReference>
<dbReference type="SUPFAM" id="SSF56194">
    <property type="entry name" value="Uridine diphospho-N-Acetylenolpyruvylglucosamine reductase, MurB, C-terminal domain"/>
    <property type="match status" value="1"/>
</dbReference>
<feature type="active site" evidence="20">
    <location>
        <position position="327"/>
    </location>
</feature>
<feature type="domain" description="FAD-binding PCMH-type" evidence="21">
    <location>
        <begin position="15"/>
        <end position="185"/>
    </location>
</feature>
<dbReference type="Gene3D" id="3.30.465.10">
    <property type="match status" value="1"/>
</dbReference>
<evidence type="ECO:0000256" key="6">
    <source>
        <dbReference type="ARBA" id="ARBA00012518"/>
    </source>
</evidence>
<evidence type="ECO:0000256" key="5">
    <source>
        <dbReference type="ARBA" id="ARBA00010485"/>
    </source>
</evidence>
<comment type="similarity">
    <text evidence="5 20">Belongs to the MurB family.</text>
</comment>
<feature type="active site" evidence="20">
    <location>
        <position position="161"/>
    </location>
</feature>
<evidence type="ECO:0000256" key="10">
    <source>
        <dbReference type="ARBA" id="ARBA00022630"/>
    </source>
</evidence>
<dbReference type="Gene3D" id="3.30.43.10">
    <property type="entry name" value="Uridine Diphospho-n-acetylenolpyruvylglucosamine Reductase, domain 2"/>
    <property type="match status" value="1"/>
</dbReference>
<evidence type="ECO:0000256" key="20">
    <source>
        <dbReference type="HAMAP-Rule" id="MF_00037"/>
    </source>
</evidence>
<dbReference type="InterPro" id="IPR016169">
    <property type="entry name" value="FAD-bd_PCMH_sub2"/>
</dbReference>
<dbReference type="Gene3D" id="3.90.78.10">
    <property type="entry name" value="UDP-N-acetylenolpyruvoylglucosamine reductase, C-terminal domain"/>
    <property type="match status" value="1"/>
</dbReference>
<accession>A0A379G8K8</accession>
<evidence type="ECO:0000256" key="13">
    <source>
        <dbReference type="ARBA" id="ARBA00022960"/>
    </source>
</evidence>
<comment type="catalytic activity">
    <reaction evidence="19 20">
        <text>UDP-N-acetyl-alpha-D-muramate + NADP(+) = UDP-N-acetyl-3-O-(1-carboxyvinyl)-alpha-D-glucosamine + NADPH + H(+)</text>
        <dbReference type="Rhea" id="RHEA:12248"/>
        <dbReference type="ChEBI" id="CHEBI:15378"/>
        <dbReference type="ChEBI" id="CHEBI:57783"/>
        <dbReference type="ChEBI" id="CHEBI:58349"/>
        <dbReference type="ChEBI" id="CHEBI:68483"/>
        <dbReference type="ChEBI" id="CHEBI:70757"/>
        <dbReference type="EC" id="1.3.1.98"/>
    </reaction>
</comment>
<dbReference type="InterPro" id="IPR016166">
    <property type="entry name" value="FAD-bd_PCMH"/>
</dbReference>
<evidence type="ECO:0000256" key="15">
    <source>
        <dbReference type="ARBA" id="ARBA00023002"/>
    </source>
</evidence>
<keyword evidence="11 20" id="KW-0274">FAD</keyword>
<keyword evidence="12 20" id="KW-0521">NADP</keyword>
<evidence type="ECO:0000256" key="12">
    <source>
        <dbReference type="ARBA" id="ARBA00022857"/>
    </source>
</evidence>
<protein>
    <recommendedName>
        <fullName evidence="7 20">UDP-N-acetylenolpyruvoylglucosamine reductase</fullName>
        <ecNumber evidence="6 20">1.3.1.98</ecNumber>
    </recommendedName>
    <alternativeName>
        <fullName evidence="18 20">UDP-N-acetylmuramate dehydrogenase</fullName>
    </alternativeName>
</protein>
<comment type="function">
    <text evidence="2 20">Cell wall formation.</text>
</comment>
<dbReference type="Pfam" id="PF01565">
    <property type="entry name" value="FAD_binding_4"/>
    <property type="match status" value="1"/>
</dbReference>
<evidence type="ECO:0000256" key="4">
    <source>
        <dbReference type="ARBA" id="ARBA00004752"/>
    </source>
</evidence>
<keyword evidence="9 20" id="KW-0132">Cell division</keyword>
<dbReference type="GO" id="GO:0008762">
    <property type="term" value="F:UDP-N-acetylmuramate dehydrogenase activity"/>
    <property type="evidence" value="ECO:0007669"/>
    <property type="project" value="UniProtKB-UniRule"/>
</dbReference>
<dbReference type="OrthoDB" id="9804753at2"/>
<dbReference type="GO" id="GO:0071555">
    <property type="term" value="P:cell wall organization"/>
    <property type="evidence" value="ECO:0007669"/>
    <property type="project" value="UniProtKB-KW"/>
</dbReference>
<comment type="pathway">
    <text evidence="4 20">Cell wall biogenesis; peptidoglycan biosynthesis.</text>
</comment>
<keyword evidence="17 20" id="KW-0961">Cell wall biogenesis/degradation</keyword>
<evidence type="ECO:0000256" key="9">
    <source>
        <dbReference type="ARBA" id="ARBA00022618"/>
    </source>
</evidence>
<dbReference type="Pfam" id="PF02873">
    <property type="entry name" value="MurB_C"/>
    <property type="match status" value="1"/>
</dbReference>
<gene>
    <name evidence="20 22" type="primary">murB</name>
    <name evidence="22" type="ORF">NCTC12026_03704</name>
</gene>
<dbReference type="InterPro" id="IPR036318">
    <property type="entry name" value="FAD-bd_PCMH-like_sf"/>
</dbReference>
<keyword evidence="13 20" id="KW-0133">Cell shape</keyword>
<keyword evidence="8 20" id="KW-0963">Cytoplasm</keyword>
<dbReference type="InterPro" id="IPR011601">
    <property type="entry name" value="MurB_C"/>
</dbReference>
<keyword evidence="14 20" id="KW-0573">Peptidoglycan synthesis</keyword>
<reference evidence="22 23" key="1">
    <citation type="submission" date="2018-06" db="EMBL/GenBank/DDBJ databases">
        <authorList>
            <consortium name="Pathogen Informatics"/>
            <person name="Doyle S."/>
        </authorList>
    </citation>
    <scope>NUCLEOTIDE SEQUENCE [LARGE SCALE GENOMIC DNA]</scope>
    <source>
        <strain evidence="22 23">NCTC12026</strain>
    </source>
</reference>
<evidence type="ECO:0000256" key="16">
    <source>
        <dbReference type="ARBA" id="ARBA00023306"/>
    </source>
</evidence>
<keyword evidence="10 20" id="KW-0285">Flavoprotein</keyword>
<evidence type="ECO:0000256" key="14">
    <source>
        <dbReference type="ARBA" id="ARBA00022984"/>
    </source>
</evidence>
<dbReference type="GO" id="GO:0005829">
    <property type="term" value="C:cytosol"/>
    <property type="evidence" value="ECO:0007669"/>
    <property type="project" value="TreeGrafter"/>
</dbReference>
<keyword evidence="16 20" id="KW-0131">Cell cycle</keyword>
<evidence type="ECO:0000256" key="11">
    <source>
        <dbReference type="ARBA" id="ARBA00022827"/>
    </source>
</evidence>
<dbReference type="PANTHER" id="PTHR21071:SF4">
    <property type="entry name" value="UDP-N-ACETYLENOLPYRUVOYLGLUCOSAMINE REDUCTASE"/>
    <property type="match status" value="1"/>
</dbReference>
<dbReference type="UniPathway" id="UPA00219"/>
<comment type="subcellular location">
    <subcellularLocation>
        <location evidence="3 20">Cytoplasm</location>
    </subcellularLocation>
</comment>
<dbReference type="NCBIfam" id="NF000755">
    <property type="entry name" value="PRK00046.1"/>
    <property type="match status" value="1"/>
</dbReference>
<dbReference type="EC" id="1.3.1.98" evidence="6 20"/>
<evidence type="ECO:0000256" key="3">
    <source>
        <dbReference type="ARBA" id="ARBA00004496"/>
    </source>
</evidence>
<organism evidence="22 23">
    <name type="scientific">Providencia rustigianii</name>
    <dbReference type="NCBI Taxonomy" id="158850"/>
    <lineage>
        <taxon>Bacteria</taxon>
        <taxon>Pseudomonadati</taxon>
        <taxon>Pseudomonadota</taxon>
        <taxon>Gammaproteobacteria</taxon>
        <taxon>Enterobacterales</taxon>
        <taxon>Morganellaceae</taxon>
        <taxon>Providencia</taxon>
    </lineage>
</organism>
<dbReference type="EMBL" id="UGUA01000002">
    <property type="protein sequence ID" value="SUC37232.1"/>
    <property type="molecule type" value="Genomic_DNA"/>
</dbReference>
<evidence type="ECO:0000256" key="2">
    <source>
        <dbReference type="ARBA" id="ARBA00003921"/>
    </source>
</evidence>
<dbReference type="PROSITE" id="PS51387">
    <property type="entry name" value="FAD_PCMH"/>
    <property type="match status" value="1"/>
</dbReference>
<comment type="cofactor">
    <cofactor evidence="1 20">
        <name>FAD</name>
        <dbReference type="ChEBI" id="CHEBI:57692"/>
    </cofactor>
</comment>
<evidence type="ECO:0000256" key="8">
    <source>
        <dbReference type="ARBA" id="ARBA00022490"/>
    </source>
</evidence>
<dbReference type="HAMAP" id="MF_00037">
    <property type="entry name" value="MurB"/>
    <property type="match status" value="1"/>
</dbReference>
<dbReference type="GO" id="GO:0071949">
    <property type="term" value="F:FAD binding"/>
    <property type="evidence" value="ECO:0007669"/>
    <property type="project" value="InterPro"/>
</dbReference>
<feature type="active site" description="Proton donor" evidence="20">
    <location>
        <position position="231"/>
    </location>
</feature>
<sequence length="344" mass="37892">MNLTSELKTFNSFAIDAKALSVHIVQSVDDLYERWTQAKNDKLPVLLLGGGSNVLFVEDFDGMVIINRIKGIEISESQDAWHVHAQAGENWHQLIETLLNKGIYGAENLALIPGCVGSAPIQNIGAYGLELKDICEYVDILSLVTGKITRILANECRFGYRDSIFKHEYQHSHVIVSVGLIFSKEWAPKLAYGDLSKLDPAVATPRQVFESVCETRKSKLPDPNVVGNAGSFFKNPLVSATLAQKIKDNYPNCPQYIQPDGTVKLAAGWLIDQCGLKGHQLGGAAVHTQQALVLINKYGATGQDIVDLAKFISQTVAARFNIYLEPEVRFIGKQGEVNAMDYMK</sequence>
<dbReference type="InterPro" id="IPR003170">
    <property type="entry name" value="MurB"/>
</dbReference>
<dbReference type="AlphaFoldDB" id="A0A379G8K8"/>
<dbReference type="RefSeq" id="WP_006816343.1">
    <property type="nucleotide sequence ID" value="NZ_AP018946.1"/>
</dbReference>
<evidence type="ECO:0000256" key="18">
    <source>
        <dbReference type="ARBA" id="ARBA00031026"/>
    </source>
</evidence>
<dbReference type="GO" id="GO:0051301">
    <property type="term" value="P:cell division"/>
    <property type="evidence" value="ECO:0007669"/>
    <property type="project" value="UniProtKB-KW"/>
</dbReference>
<dbReference type="SUPFAM" id="SSF56176">
    <property type="entry name" value="FAD-binding/transporter-associated domain-like"/>
    <property type="match status" value="1"/>
</dbReference>
<dbReference type="InterPro" id="IPR006094">
    <property type="entry name" value="Oxid_FAD_bind_N"/>
</dbReference>
<keyword evidence="15 20" id="KW-0560">Oxidoreductase</keyword>
<evidence type="ECO:0000256" key="17">
    <source>
        <dbReference type="ARBA" id="ARBA00023316"/>
    </source>
</evidence>
<dbReference type="PANTHER" id="PTHR21071">
    <property type="entry name" value="UDP-N-ACETYLENOLPYRUVOYLGLUCOSAMINE REDUCTASE"/>
    <property type="match status" value="1"/>
</dbReference>
<evidence type="ECO:0000256" key="1">
    <source>
        <dbReference type="ARBA" id="ARBA00001974"/>
    </source>
</evidence>
<dbReference type="GO" id="GO:0009252">
    <property type="term" value="P:peptidoglycan biosynthetic process"/>
    <property type="evidence" value="ECO:0007669"/>
    <property type="project" value="UniProtKB-UniRule"/>
</dbReference>